<dbReference type="Pfam" id="PF17403">
    <property type="entry name" value="Nrap_D2"/>
    <property type="match status" value="1"/>
</dbReference>
<feature type="domain" description="Nrap protein" evidence="11">
    <location>
        <begin position="891"/>
        <end position="1067"/>
    </location>
</feature>
<evidence type="ECO:0000256" key="2">
    <source>
        <dbReference type="ARBA" id="ARBA00006674"/>
    </source>
</evidence>
<dbReference type="InterPro" id="IPR035371">
    <property type="entry name" value="Nrap_D6"/>
</dbReference>
<dbReference type="InterPro" id="IPR035082">
    <property type="entry name" value="Nrap_D1"/>
</dbReference>
<feature type="compositionally biased region" description="Acidic residues" evidence="6">
    <location>
        <begin position="58"/>
        <end position="70"/>
    </location>
</feature>
<dbReference type="OrthoDB" id="10251401at2759"/>
<proteinExistence type="inferred from homology"/>
<evidence type="ECO:0000313" key="14">
    <source>
        <dbReference type="Proteomes" id="UP000191024"/>
    </source>
</evidence>
<feature type="domain" description="Nrap protein" evidence="7">
    <location>
        <begin position="207"/>
        <end position="353"/>
    </location>
</feature>
<evidence type="ECO:0000313" key="13">
    <source>
        <dbReference type="EMBL" id="SCU90367.1"/>
    </source>
</evidence>
<evidence type="ECO:0000256" key="1">
    <source>
        <dbReference type="ARBA" id="ARBA00004604"/>
    </source>
</evidence>
<organism evidence="13 14">
    <name type="scientific">Lachancea mirantina</name>
    <dbReference type="NCBI Taxonomy" id="1230905"/>
    <lineage>
        <taxon>Eukaryota</taxon>
        <taxon>Fungi</taxon>
        <taxon>Dikarya</taxon>
        <taxon>Ascomycota</taxon>
        <taxon>Saccharomycotina</taxon>
        <taxon>Saccharomycetes</taxon>
        <taxon>Saccharomycetales</taxon>
        <taxon>Saccharomycetaceae</taxon>
        <taxon>Lachancea</taxon>
    </lineage>
</organism>
<keyword evidence="4 5" id="KW-0539">Nucleus</keyword>
<evidence type="ECO:0000259" key="7">
    <source>
        <dbReference type="Pfam" id="PF03813"/>
    </source>
</evidence>
<accession>A0A1G4JJ40</accession>
<dbReference type="Pfam" id="PF03813">
    <property type="entry name" value="Nrap"/>
    <property type="match status" value="1"/>
</dbReference>
<evidence type="ECO:0000259" key="12">
    <source>
        <dbReference type="Pfam" id="PF17407"/>
    </source>
</evidence>
<dbReference type="Proteomes" id="UP000191024">
    <property type="component" value="Chromosome E"/>
</dbReference>
<evidence type="ECO:0000256" key="6">
    <source>
        <dbReference type="SAM" id="MobiDB-lite"/>
    </source>
</evidence>
<evidence type="ECO:0000259" key="9">
    <source>
        <dbReference type="Pfam" id="PF17404"/>
    </source>
</evidence>
<dbReference type="InterPro" id="IPR035370">
    <property type="entry name" value="Nrap_D5"/>
</dbReference>
<dbReference type="GO" id="GO:0003723">
    <property type="term" value="F:RNA binding"/>
    <property type="evidence" value="ECO:0007669"/>
    <property type="project" value="UniProtKB-KW"/>
</dbReference>
<dbReference type="Gene3D" id="1.10.1410.10">
    <property type="match status" value="2"/>
</dbReference>
<feature type="domain" description="Nrap protein" evidence="9">
    <location>
        <begin position="519"/>
        <end position="677"/>
    </location>
</feature>
<comment type="similarity">
    <text evidence="2 5">Belongs to the NRAP family.</text>
</comment>
<dbReference type="InterPro" id="IPR035369">
    <property type="entry name" value="Nrap_D4"/>
</dbReference>
<feature type="region of interest" description="Disordered" evidence="6">
    <location>
        <begin position="30"/>
        <end position="79"/>
    </location>
</feature>
<evidence type="ECO:0000256" key="5">
    <source>
        <dbReference type="RuleBase" id="RU364032"/>
    </source>
</evidence>
<dbReference type="Gene3D" id="3.30.70.3030">
    <property type="match status" value="1"/>
</dbReference>
<comment type="subcellular location">
    <subcellularLocation>
        <location evidence="1 5">Nucleus</location>
        <location evidence="1 5">Nucleolus</location>
    </subcellularLocation>
</comment>
<feature type="domain" description="Nrap protein" evidence="12">
    <location>
        <begin position="1069"/>
        <end position="1206"/>
    </location>
</feature>
<dbReference type="Pfam" id="PF17406">
    <property type="entry name" value="Nrap_D5"/>
    <property type="match status" value="1"/>
</dbReference>
<dbReference type="GO" id="GO:0032040">
    <property type="term" value="C:small-subunit processome"/>
    <property type="evidence" value="ECO:0007669"/>
    <property type="project" value="TreeGrafter"/>
</dbReference>
<feature type="domain" description="Nrap protein" evidence="10">
    <location>
        <begin position="690"/>
        <end position="889"/>
    </location>
</feature>
<dbReference type="AlphaFoldDB" id="A0A1G4JJ40"/>
<evidence type="ECO:0000256" key="3">
    <source>
        <dbReference type="ARBA" id="ARBA00022884"/>
    </source>
</evidence>
<dbReference type="GO" id="GO:0006364">
    <property type="term" value="P:rRNA processing"/>
    <property type="evidence" value="ECO:0007669"/>
    <property type="project" value="UniProtKB-KW"/>
</dbReference>
<sequence length="1211" mass="137071">MASLKRGASDAIKYEESGLRKKALIDTISSQTGEKDVHFEGGNGSESEDTRATGSGKDEDDDEHDDDDSSAEGHEDGVPQARHAVKKIGAQDIQIARETAELFKSNIFKLQIDELLQQVKLKDSHILKVEKFMHKLYDMIQRIPEWGSHTISEVETYFKGKIVTVPFVEPRPTASTKYKFEYKTPDVSLIGSFALKAVVYQPEGSSVDILLTMPESLFEKKDFMNFKCIHKRSVYLAYFTHHLSLLLADEKLSDLFHLEYAYFNGDSLNPILNIKCKPDAASSDYNFYKTKFSINLMVGFPYGVFDAKKLRPNKNCIRIQDDKETRTPFYNFSVLSATTYDHYLKFLYKTKKQTEAFKDACMLGRLWIKQRGFTSDISYCGKLGGFGPFEFATLMSALLSGGGVNGNKILLHGFSSYQLFKGVIKYLATMDLCSEGHLQFYSEIDSSATVPTSRYIEEGFQTPTIFDKTTKVNILNKMSLSCYQTLKLYAQGTYRNLNDTLKDQFSNIFLTNLNKVSNLKYDICFDLLLPTDSVLQEQFGPVEKIRFINLENFVVNKISNVMKIALGERILSFEIELLNRHSSFPISRRKPSGGANISNIRIKILVNPTEHEKLLTRGPVNSDQNSPEVLSFKSFWGKKSSLRRFKDGTITHCCVWPTSASEPVIVQILSYVFKLHLAEDAIISGQTLKQFHELLPLPNLPASSSTSITNLGSYLTLKKSFEDFHKVIFGMQLPLTVKSLLPVGSAFRYTTLCQPVPFAFSSPDFFQDVILEFESTPKWPDEVSSLEKAKAAFLLKIKEQLDSGKYKSFFIRDESIPYNLEVLTLNVLTPDGFGFRIRVLTERDEVLYLRAISNARNELKPELERTFLKFTAKYLTSVRHTRTIENVSHGFPLYSPVVRLFKKWLDCHLLLGHLPEELVETLAMKPFVDASPYLPSASLENGFLKIIAFLSEWNWREDPLVLDLVRPSESEEHAVESSIDAKKFSESLTLSQYKTMESNFSTLRKNDPQGFHVQFFVGSRIDPSGILYSSSVPLPIATRLTALSKVAMTLIKNHGLNKQTIDLLFTPALKDYDFVVKLQSPVALKLSSGVLDSQGYKNLSEQPTGFPSDLSQLSEKMDPTLQLIKYLNLKYRNSIIFSSHQYMAVNGGFDGSRNVITGLIKPLFKTSQRFKVNIDANIEPVDDVQVQLNKEAIFHEIAAFGQDFVTAFEVN</sequence>
<keyword evidence="5" id="KW-0690">Ribosome biogenesis</keyword>
<feature type="domain" description="Nrap protein" evidence="8">
    <location>
        <begin position="356"/>
        <end position="512"/>
    </location>
</feature>
<dbReference type="Pfam" id="PF17407">
    <property type="entry name" value="Nrap_D6"/>
    <property type="match status" value="1"/>
</dbReference>
<dbReference type="Pfam" id="PF17404">
    <property type="entry name" value="Nrap_D3"/>
    <property type="match status" value="1"/>
</dbReference>
<keyword evidence="3 5" id="KW-0694">RNA-binding</keyword>
<dbReference type="PANTHER" id="PTHR17972">
    <property type="entry name" value="NUCLEOLAR RNA-ASSOCIATED PROTEIN"/>
    <property type="match status" value="1"/>
</dbReference>
<dbReference type="FunFam" id="3.30.70.3030:FF:000002">
    <property type="entry name" value="U3 small nucleolar RNA-associated protein 22"/>
    <property type="match status" value="1"/>
</dbReference>
<gene>
    <name evidence="13" type="ORF">LAMI_0E01750G</name>
</gene>
<name>A0A1G4JJ40_9SACH</name>
<evidence type="ECO:0000259" key="10">
    <source>
        <dbReference type="Pfam" id="PF17405"/>
    </source>
</evidence>
<dbReference type="InterPro" id="IPR005554">
    <property type="entry name" value="NOL6/Upt22"/>
</dbReference>
<dbReference type="GO" id="GO:0006409">
    <property type="term" value="P:tRNA export from nucleus"/>
    <property type="evidence" value="ECO:0007669"/>
    <property type="project" value="TreeGrafter"/>
</dbReference>
<evidence type="ECO:0000259" key="8">
    <source>
        <dbReference type="Pfam" id="PF17403"/>
    </source>
</evidence>
<dbReference type="GO" id="GO:0034456">
    <property type="term" value="C:UTP-C complex"/>
    <property type="evidence" value="ECO:0007669"/>
    <property type="project" value="TreeGrafter"/>
</dbReference>
<dbReference type="EMBL" id="LT598465">
    <property type="protein sequence ID" value="SCU90367.1"/>
    <property type="molecule type" value="Genomic_DNA"/>
</dbReference>
<keyword evidence="5" id="KW-0687">Ribonucleoprotein</keyword>
<protein>
    <recommendedName>
        <fullName evidence="5">U3 small nucleolar RNA-associated protein 22</fullName>
    </recommendedName>
</protein>
<dbReference type="InterPro" id="IPR035368">
    <property type="entry name" value="Nrap_D3"/>
</dbReference>
<dbReference type="STRING" id="1230905.A0A1G4JJ40"/>
<keyword evidence="14" id="KW-1185">Reference proteome</keyword>
<evidence type="ECO:0000256" key="4">
    <source>
        <dbReference type="ARBA" id="ARBA00023242"/>
    </source>
</evidence>
<evidence type="ECO:0000259" key="11">
    <source>
        <dbReference type="Pfam" id="PF17406"/>
    </source>
</evidence>
<keyword evidence="5" id="KW-0698">rRNA processing</keyword>
<reference evidence="13 14" key="1">
    <citation type="submission" date="2016-03" db="EMBL/GenBank/DDBJ databases">
        <authorList>
            <person name="Devillers H."/>
        </authorList>
    </citation>
    <scope>NUCLEOTIDE SEQUENCE [LARGE SCALE GENOMIC DNA]</scope>
    <source>
        <strain evidence="13">CBS 11717</strain>
    </source>
</reference>
<dbReference type="Gene3D" id="3.30.70.3020">
    <property type="match status" value="2"/>
</dbReference>
<dbReference type="Pfam" id="PF17405">
    <property type="entry name" value="Nrap_D4"/>
    <property type="match status" value="1"/>
</dbReference>
<dbReference type="GO" id="GO:0032545">
    <property type="term" value="C:CURI complex"/>
    <property type="evidence" value="ECO:0007669"/>
    <property type="project" value="TreeGrafter"/>
</dbReference>
<dbReference type="PANTHER" id="PTHR17972:SF0">
    <property type="entry name" value="NUCLEOLAR PROTEIN 6"/>
    <property type="match status" value="1"/>
</dbReference>
<dbReference type="InterPro" id="IPR035367">
    <property type="entry name" value="Nrap_D2"/>
</dbReference>